<name>A0AAD9R4S2_ACRCE</name>
<evidence type="ECO:0000313" key="1">
    <source>
        <dbReference type="EMBL" id="KAK2573056.1"/>
    </source>
</evidence>
<dbReference type="EMBL" id="JARQWQ010000003">
    <property type="protein sequence ID" value="KAK2573056.1"/>
    <property type="molecule type" value="Genomic_DNA"/>
</dbReference>
<sequence length="358" mass="39742">MDTLFASGRDATSTPVRHEVVIRDEQKVAFTTVAYQRRPLSYVFTQAFHRAEDVTQILSTPTLILSPALLAQSSSLSCEVAIHRLVDYRHREGFTCRVMHSTLLQLSSVEIINNTGIVVSTAHVVSGDAIPQIQQVSDPNKCCTLKPEEGERAVLIRGKKDWGICIGKWHGFVKGVPGVAGVKGTEGNRGVRGTPGVKGQPGRLLLKFFALFGMQGWKLISQASQEKFSINLLGGTSRLNVDLRKGQISFPAEIQDVPEAIAIGFAVAILHLLCQPYNPSDASSYMVPSACGVRSQELTPRRIHNEDLALVVAAGYFCGSVPTNSYFKHTVGASWRLRWMRRMWWMRGMWGLWWMWCV</sequence>
<dbReference type="AlphaFoldDB" id="A0AAD9R4S2"/>
<dbReference type="Proteomes" id="UP001249851">
    <property type="component" value="Unassembled WGS sequence"/>
</dbReference>
<gene>
    <name evidence="1" type="ORF">P5673_002087</name>
</gene>
<accession>A0AAD9R4S2</accession>
<organism evidence="1 2">
    <name type="scientific">Acropora cervicornis</name>
    <name type="common">Staghorn coral</name>
    <dbReference type="NCBI Taxonomy" id="6130"/>
    <lineage>
        <taxon>Eukaryota</taxon>
        <taxon>Metazoa</taxon>
        <taxon>Cnidaria</taxon>
        <taxon>Anthozoa</taxon>
        <taxon>Hexacorallia</taxon>
        <taxon>Scleractinia</taxon>
        <taxon>Astrocoeniina</taxon>
        <taxon>Acroporidae</taxon>
        <taxon>Acropora</taxon>
    </lineage>
</organism>
<comment type="caution">
    <text evidence="1">The sequence shown here is derived from an EMBL/GenBank/DDBJ whole genome shotgun (WGS) entry which is preliminary data.</text>
</comment>
<proteinExistence type="predicted"/>
<reference evidence="1" key="2">
    <citation type="journal article" date="2023" name="Science">
        <title>Genomic signatures of disease resistance in endangered staghorn corals.</title>
        <authorList>
            <person name="Vollmer S.V."/>
            <person name="Selwyn J.D."/>
            <person name="Despard B.A."/>
            <person name="Roesel C.L."/>
        </authorList>
    </citation>
    <scope>NUCLEOTIDE SEQUENCE</scope>
    <source>
        <strain evidence="1">K2</strain>
    </source>
</reference>
<reference evidence="1" key="1">
    <citation type="journal article" date="2023" name="G3 (Bethesda)">
        <title>Whole genome assembly and annotation of the endangered Caribbean coral Acropora cervicornis.</title>
        <authorList>
            <person name="Selwyn J.D."/>
            <person name="Vollmer S.V."/>
        </authorList>
    </citation>
    <scope>NUCLEOTIDE SEQUENCE</scope>
    <source>
        <strain evidence="1">K2</strain>
    </source>
</reference>
<protein>
    <submittedName>
        <fullName evidence="1">Uncharacterized protein</fullName>
    </submittedName>
</protein>
<keyword evidence="2" id="KW-1185">Reference proteome</keyword>
<evidence type="ECO:0000313" key="2">
    <source>
        <dbReference type="Proteomes" id="UP001249851"/>
    </source>
</evidence>